<proteinExistence type="predicted"/>
<evidence type="ECO:0000313" key="1">
    <source>
        <dbReference type="EMBL" id="AMM02904.1"/>
    </source>
</evidence>
<accession>A0A140FWC1</accession>
<sequence length="67" mass="7557">MLTCRLDSRIFQGKTVQDLVGEVFAGFGSLAKCDFHLNKSLKPYSYCNPERSPFVPLTIVSRAISFR</sequence>
<evidence type="ECO:0000313" key="2">
    <source>
        <dbReference type="Proteomes" id="UP000000556"/>
    </source>
</evidence>
<dbReference type="Proteomes" id="UP000000556">
    <property type="component" value="Chromosome"/>
</dbReference>
<keyword evidence="2" id="KW-1185">Reference proteome</keyword>
<dbReference type="GeneID" id="91081232"/>
<dbReference type="SUPFAM" id="SSF69279">
    <property type="entry name" value="Phage tail proteins"/>
    <property type="match status" value="1"/>
</dbReference>
<dbReference type="BioCyc" id="PPUT160488:G1G01-3305-MONOMER"/>
<dbReference type="AlphaFoldDB" id="A0A140FWC1"/>
<dbReference type="OrthoDB" id="9762420at2"/>
<dbReference type="EMBL" id="AE015451">
    <property type="protein sequence ID" value="AMM02904.1"/>
    <property type="molecule type" value="Genomic_DNA"/>
</dbReference>
<reference evidence="1 2" key="1">
    <citation type="journal article" date="2002" name="Environ. Microbiol.">
        <title>Complete genome sequence and comparative analysis of the metabolically versatile Pseudomonas putida KT2440.</title>
        <authorList>
            <person name="Nelson K.E."/>
            <person name="Weinel C."/>
            <person name="Paulsen I.T."/>
            <person name="Dodson R.J."/>
            <person name="Hilbert H."/>
            <person name="Martins dos Santos V.A."/>
            <person name="Fouts D.E."/>
            <person name="Gill S.R."/>
            <person name="Pop M."/>
            <person name="Holmes M."/>
            <person name="Brinkac L."/>
            <person name="Beanan M."/>
            <person name="DeBoy R.T."/>
            <person name="Daugherty S."/>
            <person name="Kolonay J."/>
            <person name="Madupu R."/>
            <person name="Nelson W."/>
            <person name="White O."/>
            <person name="Peterson J."/>
            <person name="Khouri H."/>
            <person name="Hance I."/>
            <person name="Chris Lee P."/>
            <person name="Holtzapple E."/>
            <person name="Scanlan D."/>
            <person name="Tran K."/>
            <person name="Moazzez A."/>
            <person name="Utterback T."/>
            <person name="Rizzo M."/>
            <person name="Lee K."/>
            <person name="Kosack D."/>
            <person name="Moestl D."/>
            <person name="Wedler H."/>
            <person name="Lauber J."/>
            <person name="Stjepandic D."/>
            <person name="Hoheisel J."/>
            <person name="Straetz M."/>
            <person name="Heim S."/>
            <person name="Kiewitz C."/>
            <person name="Eisen J.A."/>
            <person name="Timmis K.N."/>
            <person name="Dusterhoft A."/>
            <person name="Tummler B."/>
            <person name="Fraser C.M."/>
        </authorList>
    </citation>
    <scope>NUCLEOTIDE SEQUENCE [LARGE SCALE GENOMIC DNA]</scope>
    <source>
        <strain evidence="2">ATCC 47054 / DSM 6125 / CFBP 8728 / NCIMB 11950 / KT2440</strain>
    </source>
</reference>
<name>A0A140FWC1_PSEPK</name>
<dbReference type="STRING" id="160488.PP_5569"/>
<dbReference type="Pfam" id="PF05954">
    <property type="entry name" value="Phage_GPD"/>
    <property type="match status" value="1"/>
</dbReference>
<gene>
    <name evidence="1" type="ordered locus">PP_5569</name>
</gene>
<dbReference type="Gene3D" id="3.55.50.10">
    <property type="entry name" value="Baseplate protein-like domains"/>
    <property type="match status" value="1"/>
</dbReference>
<reference evidence="1 2" key="2">
    <citation type="journal article" date="2016" name="Environ. Microbiol.">
        <title>The revisited genome of Pseudomonas putida KT2440 enlightens its value as a robust metabolic chassis.</title>
        <authorList>
            <person name="Belda E."/>
            <person name="van Heck R.G."/>
            <person name="Lopez-Sanchez M.J."/>
            <person name="Cruveiller S."/>
            <person name="Barbe V."/>
            <person name="Fraser C."/>
            <person name="Klenk H.P."/>
            <person name="Petersen J."/>
            <person name="Morgat A."/>
            <person name="Nikel P.I."/>
            <person name="Vallenet D."/>
            <person name="Rouy Z."/>
            <person name="Sekowska A."/>
            <person name="Martins Dos Santos V.A."/>
            <person name="de Lorenzo V."/>
            <person name="Danchin A."/>
            <person name="Medigue C."/>
        </authorList>
    </citation>
    <scope>NUCLEOTIDE SEQUENCE [LARGE SCALE GENOMIC DNA]</scope>
    <source>
        <strain evidence="2">ATCC 47054 / DSM 6125 / CFBP 8728 / NCIMB 11950 / KT2440</strain>
    </source>
</reference>
<protein>
    <submittedName>
        <fullName evidence="1">Uncharacterized protein</fullName>
    </submittedName>
</protein>
<dbReference type="KEGG" id="ppu:PP_5569"/>
<dbReference type="RefSeq" id="WP_061405647.1">
    <property type="nucleotide sequence ID" value="NC_002947.4"/>
</dbReference>
<organism evidence="1 2">
    <name type="scientific">Pseudomonas putida (strain ATCC 47054 / DSM 6125 / CFBP 8728 / NCIMB 11950 / KT2440)</name>
    <dbReference type="NCBI Taxonomy" id="160488"/>
    <lineage>
        <taxon>Bacteria</taxon>
        <taxon>Pseudomonadati</taxon>
        <taxon>Pseudomonadota</taxon>
        <taxon>Gammaproteobacteria</taxon>
        <taxon>Pseudomonadales</taxon>
        <taxon>Pseudomonadaceae</taxon>
        <taxon>Pseudomonas</taxon>
    </lineage>
</organism>